<evidence type="ECO:0000313" key="3">
    <source>
        <dbReference type="Proteomes" id="UP001292094"/>
    </source>
</evidence>
<sequence length="99" mass="10636">MPQHPQASLPADLPPLPLISSPGNERKSAGTLKLHISQSPPLFSSSTQFMWILLALIHLPEVTQAHGKVHAGKGNLSHPLQVGGEIWSSSYNYHTAQGV</sequence>
<dbReference type="EMBL" id="JAWZYT010001218">
    <property type="protein sequence ID" value="KAK4314482.1"/>
    <property type="molecule type" value="Genomic_DNA"/>
</dbReference>
<comment type="caution">
    <text evidence="2">The sequence shown here is derived from an EMBL/GenBank/DDBJ whole genome shotgun (WGS) entry which is preliminary data.</text>
</comment>
<protein>
    <submittedName>
        <fullName evidence="2">Uncharacterized protein</fullName>
    </submittedName>
</protein>
<dbReference type="AlphaFoldDB" id="A0AAE1PWV3"/>
<proteinExistence type="predicted"/>
<dbReference type="Proteomes" id="UP001292094">
    <property type="component" value="Unassembled WGS sequence"/>
</dbReference>
<feature type="compositionally biased region" description="Low complexity" evidence="1">
    <location>
        <begin position="1"/>
        <end position="11"/>
    </location>
</feature>
<name>A0AAE1PWV3_9EUCA</name>
<reference evidence="2" key="1">
    <citation type="submission" date="2023-11" db="EMBL/GenBank/DDBJ databases">
        <title>Genome assemblies of two species of porcelain crab, Petrolisthes cinctipes and Petrolisthes manimaculis (Anomura: Porcellanidae).</title>
        <authorList>
            <person name="Angst P."/>
        </authorList>
    </citation>
    <scope>NUCLEOTIDE SEQUENCE</scope>
    <source>
        <strain evidence="2">PB745_02</strain>
        <tissue evidence="2">Gill</tissue>
    </source>
</reference>
<organism evidence="2 3">
    <name type="scientific">Petrolisthes manimaculis</name>
    <dbReference type="NCBI Taxonomy" id="1843537"/>
    <lineage>
        <taxon>Eukaryota</taxon>
        <taxon>Metazoa</taxon>
        <taxon>Ecdysozoa</taxon>
        <taxon>Arthropoda</taxon>
        <taxon>Crustacea</taxon>
        <taxon>Multicrustacea</taxon>
        <taxon>Malacostraca</taxon>
        <taxon>Eumalacostraca</taxon>
        <taxon>Eucarida</taxon>
        <taxon>Decapoda</taxon>
        <taxon>Pleocyemata</taxon>
        <taxon>Anomura</taxon>
        <taxon>Galatheoidea</taxon>
        <taxon>Porcellanidae</taxon>
        <taxon>Petrolisthes</taxon>
    </lineage>
</organism>
<gene>
    <name evidence="2" type="ORF">Pmani_014187</name>
</gene>
<evidence type="ECO:0000313" key="2">
    <source>
        <dbReference type="EMBL" id="KAK4314482.1"/>
    </source>
</evidence>
<accession>A0AAE1PWV3</accession>
<feature type="region of interest" description="Disordered" evidence="1">
    <location>
        <begin position="1"/>
        <end position="27"/>
    </location>
</feature>
<keyword evidence="3" id="KW-1185">Reference proteome</keyword>
<evidence type="ECO:0000256" key="1">
    <source>
        <dbReference type="SAM" id="MobiDB-lite"/>
    </source>
</evidence>